<sequence>MIKKVITVVDVTDVIGRKRKKVSLVELEQQIMEMKMMMKKLFVLIVLMGLGLLFVNCCLCVVVGCCSYKLIFFVAAVVRQTLVIIARKQLNQRSLQALILNVIHY</sequence>
<evidence type="ECO:0008006" key="4">
    <source>
        <dbReference type="Google" id="ProtNLM"/>
    </source>
</evidence>
<proteinExistence type="predicted"/>
<evidence type="ECO:0000313" key="3">
    <source>
        <dbReference type="Proteomes" id="UP000324800"/>
    </source>
</evidence>
<evidence type="ECO:0000256" key="1">
    <source>
        <dbReference type="SAM" id="Phobius"/>
    </source>
</evidence>
<dbReference type="Proteomes" id="UP000324800">
    <property type="component" value="Unassembled WGS sequence"/>
</dbReference>
<accession>A0A5J4U0F8</accession>
<dbReference type="EMBL" id="SNRW01022647">
    <property type="protein sequence ID" value="KAA6363650.1"/>
    <property type="molecule type" value="Genomic_DNA"/>
</dbReference>
<gene>
    <name evidence="2" type="ORF">EZS28_040823</name>
</gene>
<comment type="caution">
    <text evidence="2">The sequence shown here is derived from an EMBL/GenBank/DDBJ whole genome shotgun (WGS) entry which is preliminary data.</text>
</comment>
<organism evidence="2 3">
    <name type="scientific">Streblomastix strix</name>
    <dbReference type="NCBI Taxonomy" id="222440"/>
    <lineage>
        <taxon>Eukaryota</taxon>
        <taxon>Metamonada</taxon>
        <taxon>Preaxostyla</taxon>
        <taxon>Oxymonadida</taxon>
        <taxon>Streblomastigidae</taxon>
        <taxon>Streblomastix</taxon>
    </lineage>
</organism>
<dbReference type="AlphaFoldDB" id="A0A5J4U0F8"/>
<keyword evidence="1" id="KW-0472">Membrane</keyword>
<evidence type="ECO:0000313" key="2">
    <source>
        <dbReference type="EMBL" id="KAA6363650.1"/>
    </source>
</evidence>
<reference evidence="2 3" key="1">
    <citation type="submission" date="2019-03" db="EMBL/GenBank/DDBJ databases">
        <title>Single cell metagenomics reveals metabolic interactions within the superorganism composed of flagellate Streblomastix strix and complex community of Bacteroidetes bacteria on its surface.</title>
        <authorList>
            <person name="Treitli S.C."/>
            <person name="Kolisko M."/>
            <person name="Husnik F."/>
            <person name="Keeling P."/>
            <person name="Hampl V."/>
        </authorList>
    </citation>
    <scope>NUCLEOTIDE SEQUENCE [LARGE SCALE GENOMIC DNA]</scope>
    <source>
        <strain evidence="2">ST1C</strain>
    </source>
</reference>
<feature type="transmembrane region" description="Helical" evidence="1">
    <location>
        <begin position="41"/>
        <end position="64"/>
    </location>
</feature>
<keyword evidence="1" id="KW-1133">Transmembrane helix</keyword>
<protein>
    <recommendedName>
        <fullName evidence="4">Transmembrane protein</fullName>
    </recommendedName>
</protein>
<name>A0A5J4U0F8_9EUKA</name>
<keyword evidence="1" id="KW-0812">Transmembrane</keyword>